<dbReference type="GO" id="GO:0005794">
    <property type="term" value="C:Golgi apparatus"/>
    <property type="evidence" value="ECO:0007669"/>
    <property type="project" value="TreeGrafter"/>
</dbReference>
<dbReference type="SUPFAM" id="SSF144000">
    <property type="entry name" value="Oxysterol-binding protein-like"/>
    <property type="match status" value="1"/>
</dbReference>
<evidence type="ECO:0000256" key="4">
    <source>
        <dbReference type="SAM" id="MobiDB-lite"/>
    </source>
</evidence>
<evidence type="ECO:0000256" key="3">
    <source>
        <dbReference type="ARBA" id="ARBA00023121"/>
    </source>
</evidence>
<dbReference type="SMART" id="SM00233">
    <property type="entry name" value="PH"/>
    <property type="match status" value="1"/>
</dbReference>
<evidence type="ECO:0000256" key="2">
    <source>
        <dbReference type="ARBA" id="ARBA00023055"/>
    </source>
</evidence>
<dbReference type="InterPro" id="IPR011993">
    <property type="entry name" value="PH-like_dom_sf"/>
</dbReference>
<dbReference type="PANTHER" id="PTHR10972:SF200">
    <property type="entry name" value="OXYSTEROL-BINDING PROTEIN-RELATED PROTEIN 9"/>
    <property type="match status" value="1"/>
</dbReference>
<feature type="domain" description="PH" evidence="5">
    <location>
        <begin position="6"/>
        <end position="119"/>
    </location>
</feature>
<dbReference type="AlphaFoldDB" id="A0A1I8I4M4"/>
<sequence>MMEYGSILMEGPLSKWTNVMNGWQFRWFVLDRSTALLTYYTSRDKMVRGERRGCVKLRGALIGIDDEDDSTFTITTQDRKVFHFQERQLTSRVRGLTDADSTERDRANQIVDSLRQVIELIKQVIVALQMSKQDLISPLYSGAHQLAVPSGLVPPSDALIEGESIFYDHHATSVSDSSVTAAGAAAATATSPMQAASAANLVDFASRQVAAAAAAAAAAGGATSVVTSDAQPQRRSSDSGATSSSAAAVAAAAAAAAASNALIPATSFSSDEDDGDDDEFYDAEEGAAAAAADGSNSAGSGSVFVPEVIGSDDDCNYDELYDDMNESNLGNLDDGEHGSVIGHLISQVRIGMDLTKIVLPTFILERRSTLEMYADFLAHPDLWSDIPNHSHPRDRMIACLKWYLSAFHAGRRSAVAKKPYNPILGERLLRVMLDGYIWTKSKFLGLSIAVQMVGQAVISLLDYDEEYIVTFPSGYGRSILTVPWIELVGKCRIECPRTGYSASVDFLAKPFYGGKKDKVLSQVFAPGEKKPFLTVEGLWNGQMYSRWTSSGLDASSTPPNSSASPQPPAPPHPPLEQQQVFIDTQHMPVIKKRVRPRAEQAPNESRRLWEGVTRSLKTGDIPSATEFKSRLEQEQRDAAKARLERGERWRQRHFREVGEHWVYHSPLSRR</sequence>
<dbReference type="PROSITE" id="PS50003">
    <property type="entry name" value="PH_DOMAIN"/>
    <property type="match status" value="1"/>
</dbReference>
<keyword evidence="1" id="KW-0813">Transport</keyword>
<keyword evidence="6" id="KW-1185">Reference proteome</keyword>
<dbReference type="InterPro" id="IPR000648">
    <property type="entry name" value="Oxysterol-bd"/>
</dbReference>
<feature type="compositionally biased region" description="Low complexity" evidence="4">
    <location>
        <begin position="554"/>
        <end position="564"/>
    </location>
</feature>
<dbReference type="GO" id="GO:0016020">
    <property type="term" value="C:membrane"/>
    <property type="evidence" value="ECO:0007669"/>
    <property type="project" value="TreeGrafter"/>
</dbReference>
<keyword evidence="3" id="KW-0446">Lipid-binding</keyword>
<protein>
    <submittedName>
        <fullName evidence="7">PH domain-containing protein</fullName>
    </submittedName>
</protein>
<feature type="compositionally biased region" description="Pro residues" evidence="4">
    <location>
        <begin position="565"/>
        <end position="574"/>
    </location>
</feature>
<evidence type="ECO:0000256" key="1">
    <source>
        <dbReference type="ARBA" id="ARBA00022448"/>
    </source>
</evidence>
<proteinExistence type="predicted"/>
<dbReference type="Pfam" id="PF01237">
    <property type="entry name" value="Oxysterol_BP"/>
    <property type="match status" value="2"/>
</dbReference>
<dbReference type="GO" id="GO:0032934">
    <property type="term" value="F:sterol binding"/>
    <property type="evidence" value="ECO:0007669"/>
    <property type="project" value="TreeGrafter"/>
</dbReference>
<name>A0A1I8I4M4_9PLAT</name>
<dbReference type="InterPro" id="IPR001849">
    <property type="entry name" value="PH_domain"/>
</dbReference>
<feature type="region of interest" description="Disordered" evidence="4">
    <location>
        <begin position="223"/>
        <end position="242"/>
    </location>
</feature>
<dbReference type="Pfam" id="PF00169">
    <property type="entry name" value="PH"/>
    <property type="match status" value="1"/>
</dbReference>
<dbReference type="GO" id="GO:0006869">
    <property type="term" value="P:lipid transport"/>
    <property type="evidence" value="ECO:0007669"/>
    <property type="project" value="UniProtKB-KW"/>
</dbReference>
<dbReference type="WBParaSite" id="maker-uti_cns_0009866-snap-gene-0.6-mRNA-1">
    <property type="protein sequence ID" value="maker-uti_cns_0009866-snap-gene-0.6-mRNA-1"/>
    <property type="gene ID" value="maker-uti_cns_0009866-snap-gene-0.6"/>
</dbReference>
<dbReference type="Gene3D" id="2.30.29.30">
    <property type="entry name" value="Pleckstrin-homology domain (PH domain)/Phosphotyrosine-binding domain (PTB)"/>
    <property type="match status" value="1"/>
</dbReference>
<dbReference type="Gene3D" id="1.10.287.2720">
    <property type="match status" value="1"/>
</dbReference>
<dbReference type="PANTHER" id="PTHR10972">
    <property type="entry name" value="OXYSTEROL-BINDING PROTEIN-RELATED"/>
    <property type="match status" value="1"/>
</dbReference>
<evidence type="ECO:0000313" key="6">
    <source>
        <dbReference type="Proteomes" id="UP000095280"/>
    </source>
</evidence>
<dbReference type="InterPro" id="IPR037239">
    <property type="entry name" value="OSBP_sf"/>
</dbReference>
<dbReference type="Proteomes" id="UP000095280">
    <property type="component" value="Unplaced"/>
</dbReference>
<feature type="compositionally biased region" description="Polar residues" evidence="4">
    <location>
        <begin position="224"/>
        <end position="234"/>
    </location>
</feature>
<accession>A0A1I8I4M4</accession>
<evidence type="ECO:0000313" key="7">
    <source>
        <dbReference type="WBParaSite" id="maker-uti_cns_0009866-snap-gene-0.6-mRNA-1"/>
    </source>
</evidence>
<dbReference type="FunFam" id="1.10.287.2720:FF:000001">
    <property type="entry name" value="Oxysterol-binding OBPalpha"/>
    <property type="match status" value="1"/>
</dbReference>
<dbReference type="Gene3D" id="2.40.160.120">
    <property type="match status" value="1"/>
</dbReference>
<organism evidence="6 7">
    <name type="scientific">Macrostomum lignano</name>
    <dbReference type="NCBI Taxonomy" id="282301"/>
    <lineage>
        <taxon>Eukaryota</taxon>
        <taxon>Metazoa</taxon>
        <taxon>Spiralia</taxon>
        <taxon>Lophotrochozoa</taxon>
        <taxon>Platyhelminthes</taxon>
        <taxon>Rhabditophora</taxon>
        <taxon>Macrostomorpha</taxon>
        <taxon>Macrostomida</taxon>
        <taxon>Macrostomidae</taxon>
        <taxon>Macrostomum</taxon>
    </lineage>
</organism>
<reference evidence="7" key="1">
    <citation type="submission" date="2016-11" db="UniProtKB">
        <authorList>
            <consortium name="WormBaseParasite"/>
        </authorList>
    </citation>
    <scope>IDENTIFICATION</scope>
</reference>
<keyword evidence="2" id="KW-0445">Lipid transport</keyword>
<evidence type="ECO:0000259" key="5">
    <source>
        <dbReference type="PROSITE" id="PS50003"/>
    </source>
</evidence>
<dbReference type="Gene3D" id="3.30.70.3490">
    <property type="match status" value="1"/>
</dbReference>
<dbReference type="GO" id="GO:0005829">
    <property type="term" value="C:cytosol"/>
    <property type="evidence" value="ECO:0007669"/>
    <property type="project" value="TreeGrafter"/>
</dbReference>
<feature type="region of interest" description="Disordered" evidence="4">
    <location>
        <begin position="549"/>
        <end position="576"/>
    </location>
</feature>
<dbReference type="SUPFAM" id="SSF50729">
    <property type="entry name" value="PH domain-like"/>
    <property type="match status" value="1"/>
</dbReference>